<evidence type="ECO:0000313" key="1">
    <source>
        <dbReference type="EMBL" id="AZN35544.1"/>
    </source>
</evidence>
<keyword evidence="2" id="KW-1185">Reference proteome</keyword>
<name>A0A3S8ZQ02_9NEIS</name>
<evidence type="ECO:0000313" key="2">
    <source>
        <dbReference type="Proteomes" id="UP000282438"/>
    </source>
</evidence>
<organism evidence="1 2">
    <name type="scientific">Iodobacter ciconiae</name>
    <dbReference type="NCBI Taxonomy" id="2496266"/>
    <lineage>
        <taxon>Bacteria</taxon>
        <taxon>Pseudomonadati</taxon>
        <taxon>Pseudomonadota</taxon>
        <taxon>Betaproteobacteria</taxon>
        <taxon>Neisseriales</taxon>
        <taxon>Chitinibacteraceae</taxon>
        <taxon>Iodobacter</taxon>
    </lineage>
</organism>
<protein>
    <submittedName>
        <fullName evidence="1">Uncharacterized protein</fullName>
    </submittedName>
</protein>
<dbReference type="KEGG" id="iod:EJO50_03000"/>
<dbReference type="AlphaFoldDB" id="A0A3S8ZQ02"/>
<proteinExistence type="predicted"/>
<dbReference type="RefSeq" id="WP_125971511.1">
    <property type="nucleotide sequence ID" value="NZ_CP034433.1"/>
</dbReference>
<reference evidence="1 2" key="1">
    <citation type="submission" date="2018-12" db="EMBL/GenBank/DDBJ databases">
        <title>Complete genome sequence of Iodobacter sp. H11R3.</title>
        <authorList>
            <person name="Bae J.-W."/>
        </authorList>
    </citation>
    <scope>NUCLEOTIDE SEQUENCE [LARGE SCALE GENOMIC DNA]</scope>
    <source>
        <strain evidence="1 2">H11R3</strain>
    </source>
</reference>
<dbReference type="Proteomes" id="UP000282438">
    <property type="component" value="Chromosome"/>
</dbReference>
<sequence length="88" mass="9866">MNEKDARDQMISAIASSKYRWRTARGISKDSGLVIAQVLDVLDKSDAFIRARKGNARGELLYTTKERYKSETSLAMRVIGALTNKISE</sequence>
<gene>
    <name evidence="1" type="ORF">EJO50_03000</name>
</gene>
<accession>A0A3S8ZQ02</accession>
<dbReference type="EMBL" id="CP034433">
    <property type="protein sequence ID" value="AZN35544.1"/>
    <property type="molecule type" value="Genomic_DNA"/>
</dbReference>
<dbReference type="OrthoDB" id="8780330at2"/>